<dbReference type="AlphaFoldDB" id="A0A1B8GX28"/>
<protein>
    <submittedName>
        <fullName evidence="1">Uncharacterized protein</fullName>
    </submittedName>
</protein>
<gene>
    <name evidence="1" type="ORF">VE01_01396</name>
</gene>
<keyword evidence="2" id="KW-1185">Reference proteome</keyword>
<dbReference type="Proteomes" id="UP000091956">
    <property type="component" value="Unassembled WGS sequence"/>
</dbReference>
<dbReference type="GeneID" id="84234233"/>
<sequence>MPSPPAQLEINERYLDVPEIIRRFHLVIEVPEAWRLITIREAVLFISERELPRESDGSFSLTNGQRANGLLSAACGILQDSICKDAERPSFNCSTVFGCYLLEGLNACASGYWNKRNSRCSHRGKSRGIIWGGVAANWLVYSDKADRI</sequence>
<name>A0A1B8GX28_9PEZI</name>
<evidence type="ECO:0000313" key="1">
    <source>
        <dbReference type="EMBL" id="OBU00367.2"/>
    </source>
</evidence>
<reference evidence="2" key="2">
    <citation type="journal article" date="2018" name="Nat. Commun.">
        <title>Extreme sensitivity to ultraviolet light in the fungal pathogen causing white-nose syndrome of bats.</title>
        <authorList>
            <person name="Palmer J.M."/>
            <person name="Drees K.P."/>
            <person name="Foster J.T."/>
            <person name="Lindner D.L."/>
        </authorList>
    </citation>
    <scope>NUCLEOTIDE SEQUENCE [LARGE SCALE GENOMIC DNA]</scope>
    <source>
        <strain evidence="2">UAMH 10579</strain>
    </source>
</reference>
<accession>A0A1B8GX28</accession>
<dbReference type="RefSeq" id="XP_059320028.1">
    <property type="nucleotide sequence ID" value="XM_059463356.1"/>
</dbReference>
<evidence type="ECO:0000313" key="2">
    <source>
        <dbReference type="Proteomes" id="UP000091956"/>
    </source>
</evidence>
<proteinExistence type="predicted"/>
<dbReference type="EMBL" id="KV460209">
    <property type="protein sequence ID" value="OBU00367.2"/>
    <property type="molecule type" value="Genomic_DNA"/>
</dbReference>
<reference evidence="1 2" key="1">
    <citation type="submission" date="2016-03" db="EMBL/GenBank/DDBJ databases">
        <title>Comparative genomics of Pseudogymnoascus destructans, the fungus causing white-nose syndrome of bats.</title>
        <authorList>
            <person name="Palmer J.M."/>
            <person name="Drees K.P."/>
            <person name="Foster J.T."/>
            <person name="Lindner D.L."/>
        </authorList>
    </citation>
    <scope>NUCLEOTIDE SEQUENCE [LARGE SCALE GENOMIC DNA]</scope>
    <source>
        <strain evidence="1 2">UAMH 10579</strain>
    </source>
</reference>
<organism evidence="1 2">
    <name type="scientific">Pseudogymnoascus verrucosus</name>
    <dbReference type="NCBI Taxonomy" id="342668"/>
    <lineage>
        <taxon>Eukaryota</taxon>
        <taxon>Fungi</taxon>
        <taxon>Dikarya</taxon>
        <taxon>Ascomycota</taxon>
        <taxon>Pezizomycotina</taxon>
        <taxon>Leotiomycetes</taxon>
        <taxon>Thelebolales</taxon>
        <taxon>Thelebolaceae</taxon>
        <taxon>Pseudogymnoascus</taxon>
    </lineage>
</organism>